<dbReference type="Proteomes" id="UP000008820">
    <property type="component" value="Chromosome 2"/>
</dbReference>
<feature type="region of interest" description="Disordered" evidence="3">
    <location>
        <begin position="1"/>
        <end position="61"/>
    </location>
</feature>
<sequence>MVSKVPLSTSRVSNDERPGTSGVLQSWQKNYDQHSASDSSSKSKITTMQSNLNSQSTFHPSAVSTTESSSLDVVPHIIKKIQLEYTMGAMKNYPKRFLGIPEASIHVLNILSDATNIAIRDICIIIRKLRLNEPHWQLAIQFELSITSISRIINENISLLADAMEGFVIWPEPEEVQINLPSSFKHRFGAINTIIDCFEIQIQKPTNAINQVLTYSMYKKCNTIKYLIACLPDGIINFISKGAGGRISDQEIVRNSGFLDKLSKNTMVMADRGFKSIELDLRIKKCTLVRPPSTNASKKMNRDEVMANKRIASLRIHVERAIGRLREFELLKPHATVESKVINKLDYYVCIACGFCNIQSNLINE</sequence>
<evidence type="ECO:0000256" key="3">
    <source>
        <dbReference type="SAM" id="MobiDB-lite"/>
    </source>
</evidence>
<dbReference type="InParanoid" id="A0A6I8U4M1"/>
<dbReference type="Pfam" id="PF13359">
    <property type="entry name" value="DDE_Tnp_4"/>
    <property type="match status" value="1"/>
</dbReference>
<dbReference type="InterPro" id="IPR027806">
    <property type="entry name" value="HARBI1_dom"/>
</dbReference>
<feature type="compositionally biased region" description="Polar residues" evidence="3">
    <location>
        <begin position="22"/>
        <end position="34"/>
    </location>
</feature>
<dbReference type="PANTHER" id="PTHR23080">
    <property type="entry name" value="THAP DOMAIN PROTEIN"/>
    <property type="match status" value="1"/>
</dbReference>
<accession>A0A6I8U4M1</accession>
<protein>
    <submittedName>
        <fullName evidence="4">Uncharacterized protein</fullName>
    </submittedName>
</protein>
<proteinExistence type="predicted"/>
<comment type="cofactor">
    <cofactor evidence="1">
        <name>a divalent metal cation</name>
        <dbReference type="ChEBI" id="CHEBI:60240"/>
    </cofactor>
</comment>
<name>A0A6I8U4M1_AEDAE</name>
<evidence type="ECO:0000313" key="5">
    <source>
        <dbReference type="Proteomes" id="UP000008820"/>
    </source>
</evidence>
<reference evidence="4 5" key="1">
    <citation type="submission" date="2017-06" db="EMBL/GenBank/DDBJ databases">
        <title>Aedes aegypti genome working group (AGWG) sequencing and assembly.</title>
        <authorList>
            <consortium name="Aedes aegypti Genome Working Group (AGWG)"/>
            <person name="Matthews B.J."/>
        </authorList>
    </citation>
    <scope>NUCLEOTIDE SEQUENCE [LARGE SCALE GENOMIC DNA]</scope>
    <source>
        <strain evidence="4 5">LVP_AGWG</strain>
    </source>
</reference>
<keyword evidence="2" id="KW-0479">Metal-binding</keyword>
<feature type="compositionally biased region" description="Polar residues" evidence="3">
    <location>
        <begin position="45"/>
        <end position="61"/>
    </location>
</feature>
<keyword evidence="5" id="KW-1185">Reference proteome</keyword>
<dbReference type="AlphaFoldDB" id="A0A6I8U4M1"/>
<dbReference type="PANTHER" id="PTHR23080:SF144">
    <property type="entry name" value="SPINDLE AND KINETOCHORE ASSOCIATED COMPLEX SUBUNIT 3"/>
    <property type="match status" value="1"/>
</dbReference>
<dbReference type="OrthoDB" id="7782839at2759"/>
<dbReference type="EnsemblMetazoa" id="AAEL024595-RA">
    <property type="protein sequence ID" value="AAEL024595-PA"/>
    <property type="gene ID" value="AAEL024595"/>
</dbReference>
<dbReference type="GO" id="GO:0046872">
    <property type="term" value="F:metal ion binding"/>
    <property type="evidence" value="ECO:0007669"/>
    <property type="project" value="UniProtKB-KW"/>
</dbReference>
<feature type="compositionally biased region" description="Polar residues" evidence="3">
    <location>
        <begin position="1"/>
        <end position="12"/>
    </location>
</feature>
<reference evidence="4" key="2">
    <citation type="submission" date="2020-05" db="UniProtKB">
        <authorList>
            <consortium name="EnsemblMetazoa"/>
        </authorList>
    </citation>
    <scope>IDENTIFICATION</scope>
    <source>
        <strain evidence="4">LVP_AGWG</strain>
    </source>
</reference>
<organism evidence="4 5">
    <name type="scientific">Aedes aegypti</name>
    <name type="common">Yellowfever mosquito</name>
    <name type="synonym">Culex aegypti</name>
    <dbReference type="NCBI Taxonomy" id="7159"/>
    <lineage>
        <taxon>Eukaryota</taxon>
        <taxon>Metazoa</taxon>
        <taxon>Ecdysozoa</taxon>
        <taxon>Arthropoda</taxon>
        <taxon>Hexapoda</taxon>
        <taxon>Insecta</taxon>
        <taxon>Pterygota</taxon>
        <taxon>Neoptera</taxon>
        <taxon>Endopterygota</taxon>
        <taxon>Diptera</taxon>
        <taxon>Nematocera</taxon>
        <taxon>Culicoidea</taxon>
        <taxon>Culicidae</taxon>
        <taxon>Culicinae</taxon>
        <taxon>Aedini</taxon>
        <taxon>Aedes</taxon>
        <taxon>Stegomyia</taxon>
    </lineage>
</organism>
<evidence type="ECO:0000256" key="1">
    <source>
        <dbReference type="ARBA" id="ARBA00001968"/>
    </source>
</evidence>
<gene>
    <name evidence="4" type="primary">5565470</name>
</gene>
<evidence type="ECO:0000313" key="4">
    <source>
        <dbReference type="EnsemblMetazoa" id="AAEL024595-PA"/>
    </source>
</evidence>
<evidence type="ECO:0000256" key="2">
    <source>
        <dbReference type="ARBA" id="ARBA00022723"/>
    </source>
</evidence>